<evidence type="ECO:0000313" key="2">
    <source>
        <dbReference type="EMBL" id="MBB6470040.1"/>
    </source>
</evidence>
<gene>
    <name evidence="2" type="ORF">HNQ96_005934</name>
    <name evidence="3" type="ORF">IHE39_24195</name>
</gene>
<dbReference type="EMBL" id="JACHGI010000022">
    <property type="protein sequence ID" value="MBB6470040.1"/>
    <property type="molecule type" value="Genomic_DNA"/>
</dbReference>
<feature type="domain" description="MIP18 family-like" evidence="1">
    <location>
        <begin position="6"/>
        <end position="85"/>
    </location>
</feature>
<comment type="caution">
    <text evidence="2">The sequence shown here is derived from an EMBL/GenBank/DDBJ whole genome shotgun (WGS) entry which is preliminary data.</text>
</comment>
<dbReference type="PANTHER" id="PTHR42831:SF1">
    <property type="entry name" value="FE-S PROTEIN MATURATION AUXILIARY FACTOR YITW"/>
    <property type="match status" value="1"/>
</dbReference>
<dbReference type="InterPro" id="IPR034904">
    <property type="entry name" value="FSCA_dom_sf"/>
</dbReference>
<dbReference type="InterPro" id="IPR052339">
    <property type="entry name" value="Fe-S_Maturation_MIP18"/>
</dbReference>
<protein>
    <submittedName>
        <fullName evidence="3">DUF59 domain-containing protein</fullName>
    </submittedName>
    <submittedName>
        <fullName evidence="2">Metal-sulfur cluster biosynthetic enzyme</fullName>
    </submittedName>
</protein>
<reference evidence="2 4" key="1">
    <citation type="submission" date="2020-08" db="EMBL/GenBank/DDBJ databases">
        <title>Genomic Encyclopedia of Type Strains, Phase IV (KMG-IV): sequencing the most valuable type-strain genomes for metagenomic binning, comparative biology and taxonomic classification.</title>
        <authorList>
            <person name="Goeker M."/>
        </authorList>
    </citation>
    <scope>NUCLEOTIDE SEQUENCE [LARGE SCALE GENOMIC DNA]</scope>
    <source>
        <strain evidence="2 4">DSM 17454</strain>
    </source>
</reference>
<proteinExistence type="predicted"/>
<dbReference type="Gene3D" id="3.30.300.130">
    <property type="entry name" value="Fe-S cluster assembly (FSCA)"/>
    <property type="match status" value="1"/>
</dbReference>
<dbReference type="PANTHER" id="PTHR42831">
    <property type="entry name" value="FE-S PROTEIN MATURATION AUXILIARY FACTOR YITW"/>
    <property type="match status" value="1"/>
</dbReference>
<dbReference type="AlphaFoldDB" id="A0A8E1WJ82"/>
<keyword evidence="5" id="KW-1185">Reference proteome</keyword>
<accession>A0A8E1WJ82</accession>
<evidence type="ECO:0000259" key="1">
    <source>
        <dbReference type="Pfam" id="PF01883"/>
    </source>
</evidence>
<dbReference type="SUPFAM" id="SSF117916">
    <property type="entry name" value="Fe-S cluster assembly (FSCA) domain-like"/>
    <property type="match status" value="1"/>
</dbReference>
<dbReference type="InterPro" id="IPR002744">
    <property type="entry name" value="MIP18-like"/>
</dbReference>
<reference evidence="3 5" key="2">
    <citation type="submission" date="2020-09" db="EMBL/GenBank/DDBJ databases">
        <title>Draft Genome Sequence of Aminobacter carboxidus type strain DSM 1086, a soil Gram-negative carboxydobacterium.</title>
        <authorList>
            <person name="Turrini P."/>
            <person name="Tescari M."/>
            <person name="Artuso I."/>
            <person name="Lugli G.A."/>
            <person name="Frangipani E."/>
            <person name="Ventura M."/>
            <person name="Visca P."/>
        </authorList>
    </citation>
    <scope>NUCLEOTIDE SEQUENCE [LARGE SCALE GENOMIC DNA]</scope>
    <source>
        <strain evidence="3 5">DSM 1086</strain>
    </source>
</reference>
<dbReference type="Pfam" id="PF01883">
    <property type="entry name" value="FeS_assembly_P"/>
    <property type="match status" value="1"/>
</dbReference>
<dbReference type="Proteomes" id="UP000532373">
    <property type="component" value="Unassembled WGS sequence"/>
</dbReference>
<organism evidence="2 4">
    <name type="scientific">Aminobacter carboxidus</name>
    <dbReference type="NCBI Taxonomy" id="376165"/>
    <lineage>
        <taxon>Bacteria</taxon>
        <taxon>Pseudomonadati</taxon>
        <taxon>Pseudomonadota</taxon>
        <taxon>Alphaproteobacteria</taxon>
        <taxon>Hyphomicrobiales</taxon>
        <taxon>Phyllobacteriaceae</taxon>
        <taxon>Aminobacter</taxon>
    </lineage>
</organism>
<evidence type="ECO:0000313" key="4">
    <source>
        <dbReference type="Proteomes" id="UP000532373"/>
    </source>
</evidence>
<dbReference type="RefSeq" id="WP_184773926.1">
    <property type="nucleotide sequence ID" value="NZ_JACHGI010000022.1"/>
</dbReference>
<evidence type="ECO:0000313" key="5">
    <source>
        <dbReference type="Proteomes" id="UP000598227"/>
    </source>
</evidence>
<sequence>MMDMRSAVEDALDQIIDPCSAGIGKPVGLVRMGLIKELDLAMEGDAVAVRLQLRVTSPCCMMGPSFTAQAKDRLMSLPGICSVEVTISPEIDWTPGHMAPSYRATLSGPRIGYPEA</sequence>
<dbReference type="Proteomes" id="UP000598227">
    <property type="component" value="Unassembled WGS sequence"/>
</dbReference>
<dbReference type="EMBL" id="JACZEP010000010">
    <property type="protein sequence ID" value="MBE1207404.1"/>
    <property type="molecule type" value="Genomic_DNA"/>
</dbReference>
<name>A0A8E1WJ82_9HYPH</name>
<evidence type="ECO:0000313" key="3">
    <source>
        <dbReference type="EMBL" id="MBE1207404.1"/>
    </source>
</evidence>